<evidence type="ECO:0000259" key="13">
    <source>
        <dbReference type="PROSITE" id="PS50893"/>
    </source>
</evidence>
<reference evidence="15" key="1">
    <citation type="journal article" date="2016" name="Stand. Genomic Sci.">
        <title>Complete genome sequence of Methanospirillum hungatei type strain JF1.</title>
        <authorList>
            <person name="Gunsalus R.P."/>
            <person name="Cook L.E."/>
            <person name="Crable B."/>
            <person name="Rohlin L."/>
            <person name="McDonald E."/>
            <person name="Mouttaki H."/>
            <person name="Sieber J.R."/>
            <person name="Poweleit N."/>
            <person name="Zhou H."/>
            <person name="Lapidus A.L."/>
            <person name="Daligault H.E."/>
            <person name="Land M."/>
            <person name="Gilna P."/>
            <person name="Ivanova N."/>
            <person name="Kyrpides N."/>
            <person name="Culley D.E."/>
            <person name="McInerney M.J."/>
        </authorList>
    </citation>
    <scope>NUCLEOTIDE SEQUENCE [LARGE SCALE GENOMIC DNA]</scope>
    <source>
        <strain evidence="15">ATCC 27890 / DSM 864 / NBRC 100397 / JF-1</strain>
    </source>
</reference>
<keyword evidence="5 14" id="KW-0067">ATP-binding</keyword>
<gene>
    <name evidence="14" type="ordered locus">Mhun_0192</name>
</gene>
<organism evidence="14 15">
    <name type="scientific">Methanospirillum hungatei JF-1 (strain ATCC 27890 / DSM 864 / NBRC 100397 / JF-1)</name>
    <dbReference type="NCBI Taxonomy" id="323259"/>
    <lineage>
        <taxon>Archaea</taxon>
        <taxon>Methanobacteriati</taxon>
        <taxon>Methanobacteriota</taxon>
        <taxon>Stenosarchaea group</taxon>
        <taxon>Methanomicrobia</taxon>
        <taxon>Methanomicrobiales</taxon>
        <taxon>Methanospirillaceae</taxon>
        <taxon>Methanospirillum</taxon>
    </lineage>
</organism>
<dbReference type="PROSITE" id="PS50893">
    <property type="entry name" value="ABC_TRANSPORTER_2"/>
    <property type="match status" value="1"/>
</dbReference>
<evidence type="ECO:0000256" key="3">
    <source>
        <dbReference type="ARBA" id="ARBA00022475"/>
    </source>
</evidence>
<dbReference type="EnsemblBacteria" id="ABD39966">
    <property type="protein sequence ID" value="ABD39966"/>
    <property type="gene ID" value="Mhun_0192"/>
</dbReference>
<keyword evidence="8" id="KW-0472">Membrane</keyword>
<dbReference type="NCBIfam" id="TIGR01727">
    <property type="entry name" value="oligo_HPY"/>
    <property type="match status" value="1"/>
</dbReference>
<evidence type="ECO:0000256" key="1">
    <source>
        <dbReference type="ARBA" id="ARBA00004202"/>
    </source>
</evidence>
<dbReference type="GO" id="GO:0005524">
    <property type="term" value="F:ATP binding"/>
    <property type="evidence" value="ECO:0007669"/>
    <property type="project" value="UniProtKB-KW"/>
</dbReference>
<dbReference type="eggNOG" id="arCOG00181">
    <property type="taxonomic scope" value="Archaea"/>
</dbReference>
<dbReference type="OrthoDB" id="18209at2157"/>
<proteinExistence type="predicted"/>
<dbReference type="InterPro" id="IPR017871">
    <property type="entry name" value="ABC_transporter-like_CS"/>
</dbReference>
<dbReference type="GO" id="GO:0005886">
    <property type="term" value="C:plasma membrane"/>
    <property type="evidence" value="ECO:0007669"/>
    <property type="project" value="UniProtKB-SubCell"/>
</dbReference>
<dbReference type="GO" id="GO:0015413">
    <property type="term" value="F:ABC-type nickel transporter activity"/>
    <property type="evidence" value="ECO:0007669"/>
    <property type="project" value="UniProtKB-EC"/>
</dbReference>
<sequence>MLQVSNLKTSFRTPEGIVKAVDSIDLSLRKGEKVGLIGETGCGKTVFGMSVVRLLPHNTSISGKVSYKGKDLMTVPESHMQNIRGSEISFILQNPSVSLNPLMRVGGQIEEAVRKGKNLSAQESRKETLRLLKEVNFQDPEYIMNRYPHELSGGMKQRVMIAIGIASEPDLIIADEPTKALDKGNKKEILSLLSDTAERSSMIMITHDLAAASELCDRILVMYAGEIVEDGPCDEILSDPLHPYTIAFIKAHPKNGCKAIPGSSPSLIDLPSGCRFHPRCPDACAKCRTNHPDLSNGHSHHRKNRCHCH</sequence>
<dbReference type="InterPro" id="IPR003439">
    <property type="entry name" value="ABC_transporter-like_ATP-bd"/>
</dbReference>
<keyword evidence="4" id="KW-0547">Nucleotide-binding</keyword>
<accession>Q2FMN8</accession>
<dbReference type="Proteomes" id="UP000001941">
    <property type="component" value="Chromosome"/>
</dbReference>
<dbReference type="PANTHER" id="PTHR43297">
    <property type="entry name" value="OLIGOPEPTIDE TRANSPORT ATP-BINDING PROTEIN APPD"/>
    <property type="match status" value="1"/>
</dbReference>
<dbReference type="PANTHER" id="PTHR43297:SF13">
    <property type="entry name" value="NICKEL ABC TRANSPORTER, ATP-BINDING PROTEIN"/>
    <property type="match status" value="1"/>
</dbReference>
<evidence type="ECO:0000256" key="8">
    <source>
        <dbReference type="ARBA" id="ARBA00023136"/>
    </source>
</evidence>
<keyword evidence="15" id="KW-1185">Reference proteome</keyword>
<evidence type="ECO:0000256" key="4">
    <source>
        <dbReference type="ARBA" id="ARBA00022741"/>
    </source>
</evidence>
<dbReference type="InterPro" id="IPR027417">
    <property type="entry name" value="P-loop_NTPase"/>
</dbReference>
<dbReference type="InParanoid" id="Q2FMN8"/>
<feature type="domain" description="ABC transporter" evidence="13">
    <location>
        <begin position="2"/>
        <end position="249"/>
    </location>
</feature>
<evidence type="ECO:0000256" key="5">
    <source>
        <dbReference type="ARBA" id="ARBA00022840"/>
    </source>
</evidence>
<comment type="subunit">
    <text evidence="9">The complex is composed of two ATP-binding proteins (NikD and NikE), two transmembrane proteins (NikB and NikC) and a solute-binding protein (NikA).</text>
</comment>
<keyword evidence="6" id="KW-1278">Translocase</keyword>
<dbReference type="FunFam" id="3.40.50.300:FF:000016">
    <property type="entry name" value="Oligopeptide ABC transporter ATP-binding component"/>
    <property type="match status" value="1"/>
</dbReference>
<evidence type="ECO:0000256" key="10">
    <source>
        <dbReference type="ARBA" id="ARBA00039098"/>
    </source>
</evidence>
<dbReference type="CDD" id="cd03257">
    <property type="entry name" value="ABC_NikE_OppD_transporters"/>
    <property type="match status" value="1"/>
</dbReference>
<dbReference type="RefSeq" id="WP_011447261.1">
    <property type="nucleotide sequence ID" value="NC_007796.1"/>
</dbReference>
<keyword evidence="3" id="KW-1003">Cell membrane</keyword>
<dbReference type="KEGG" id="mhu:Mhun_0192"/>
<dbReference type="Pfam" id="PF00005">
    <property type="entry name" value="ABC_tran"/>
    <property type="match status" value="1"/>
</dbReference>
<evidence type="ECO:0000313" key="15">
    <source>
        <dbReference type="Proteomes" id="UP000001941"/>
    </source>
</evidence>
<keyword evidence="2" id="KW-0813">Transport</keyword>
<dbReference type="STRING" id="323259.Mhun_0192"/>
<protein>
    <recommendedName>
        <fullName evidence="11">Nickel import system ATP-binding protein NikD</fullName>
        <ecNumber evidence="10">7.2.2.11</ecNumber>
    </recommendedName>
</protein>
<comment type="catalytic activity">
    <reaction evidence="12">
        <text>Ni(2+)(out) + ATP + H2O = Ni(2+)(in) + ADP + phosphate + H(+)</text>
        <dbReference type="Rhea" id="RHEA:15557"/>
        <dbReference type="ChEBI" id="CHEBI:15377"/>
        <dbReference type="ChEBI" id="CHEBI:15378"/>
        <dbReference type="ChEBI" id="CHEBI:30616"/>
        <dbReference type="ChEBI" id="CHEBI:43474"/>
        <dbReference type="ChEBI" id="CHEBI:49786"/>
        <dbReference type="ChEBI" id="CHEBI:456216"/>
        <dbReference type="EC" id="7.2.2.11"/>
    </reaction>
    <physiologicalReaction direction="left-to-right" evidence="12">
        <dbReference type="Rhea" id="RHEA:15558"/>
    </physiologicalReaction>
</comment>
<dbReference type="InterPro" id="IPR003593">
    <property type="entry name" value="AAA+_ATPase"/>
</dbReference>
<evidence type="ECO:0000256" key="9">
    <source>
        <dbReference type="ARBA" id="ARBA00038669"/>
    </source>
</evidence>
<dbReference type="PROSITE" id="PS00211">
    <property type="entry name" value="ABC_TRANSPORTER_1"/>
    <property type="match status" value="1"/>
</dbReference>
<name>Q2FMN8_METHJ</name>
<evidence type="ECO:0000256" key="11">
    <source>
        <dbReference type="ARBA" id="ARBA00044143"/>
    </source>
</evidence>
<dbReference type="InterPro" id="IPR050388">
    <property type="entry name" value="ABC_Ni/Peptide_Import"/>
</dbReference>
<evidence type="ECO:0000313" key="14">
    <source>
        <dbReference type="EMBL" id="ABD39966.1"/>
    </source>
</evidence>
<dbReference type="HOGENOM" id="CLU_000604_1_23_2"/>
<evidence type="ECO:0000256" key="7">
    <source>
        <dbReference type="ARBA" id="ARBA00023065"/>
    </source>
</evidence>
<keyword evidence="7" id="KW-0406">Ion transport</keyword>
<dbReference type="GO" id="GO:0015833">
    <property type="term" value="P:peptide transport"/>
    <property type="evidence" value="ECO:0007669"/>
    <property type="project" value="InterPro"/>
</dbReference>
<evidence type="ECO:0000256" key="6">
    <source>
        <dbReference type="ARBA" id="ARBA00022967"/>
    </source>
</evidence>
<evidence type="ECO:0000256" key="2">
    <source>
        <dbReference type="ARBA" id="ARBA00022448"/>
    </source>
</evidence>
<dbReference type="AlphaFoldDB" id="Q2FMN8"/>
<dbReference type="GeneID" id="3923561"/>
<evidence type="ECO:0000256" key="12">
    <source>
        <dbReference type="ARBA" id="ARBA00048610"/>
    </source>
</evidence>
<dbReference type="Pfam" id="PF08352">
    <property type="entry name" value="oligo_HPY"/>
    <property type="match status" value="1"/>
</dbReference>
<dbReference type="GO" id="GO:0016887">
    <property type="term" value="F:ATP hydrolysis activity"/>
    <property type="evidence" value="ECO:0007669"/>
    <property type="project" value="InterPro"/>
</dbReference>
<dbReference type="SUPFAM" id="SSF52540">
    <property type="entry name" value="P-loop containing nucleoside triphosphate hydrolases"/>
    <property type="match status" value="1"/>
</dbReference>
<dbReference type="InterPro" id="IPR013563">
    <property type="entry name" value="Oligopep_ABC_C"/>
</dbReference>
<comment type="subcellular location">
    <subcellularLocation>
        <location evidence="1">Cell membrane</location>
        <topology evidence="1">Peripheral membrane protein</topology>
    </subcellularLocation>
</comment>
<dbReference type="EMBL" id="CP000254">
    <property type="protein sequence ID" value="ABD39966.1"/>
    <property type="molecule type" value="Genomic_DNA"/>
</dbReference>
<dbReference type="Gene3D" id="3.40.50.300">
    <property type="entry name" value="P-loop containing nucleotide triphosphate hydrolases"/>
    <property type="match status" value="1"/>
</dbReference>
<dbReference type="SMART" id="SM00382">
    <property type="entry name" value="AAA"/>
    <property type="match status" value="1"/>
</dbReference>
<dbReference type="EC" id="7.2.2.11" evidence="10"/>